<dbReference type="Gene3D" id="1.20.1270.340">
    <property type="match status" value="1"/>
</dbReference>
<dbReference type="OrthoDB" id="6402824at2"/>
<dbReference type="Proteomes" id="UP000037315">
    <property type="component" value="Unassembled WGS sequence"/>
</dbReference>
<dbReference type="InterPro" id="IPR038338">
    <property type="entry name" value="PriC_sf"/>
</dbReference>
<dbReference type="STRING" id="1121863.GCA_000621185_00560"/>
<name>A0A0J8VT94_9ENTR</name>
<dbReference type="AlphaFoldDB" id="A0A0J8VT94"/>
<dbReference type="Pfam" id="PF07445">
    <property type="entry name" value="PriC"/>
    <property type="match status" value="1"/>
</dbReference>
<evidence type="ECO:0000313" key="2">
    <source>
        <dbReference type="EMBL" id="KMV36222.1"/>
    </source>
</evidence>
<dbReference type="RefSeq" id="WP_048887232.1">
    <property type="nucleotide sequence ID" value="NZ_LFEJ01000003.1"/>
</dbReference>
<proteinExistence type="predicted"/>
<protein>
    <recommendedName>
        <fullName evidence="4">Prephenate dehydrogenase</fullName>
    </recommendedName>
</protein>
<gene>
    <name evidence="2" type="ORF">ACH50_02085</name>
</gene>
<organism evidence="2 3">
    <name type="scientific">Franconibacter pulveris</name>
    <dbReference type="NCBI Taxonomy" id="435910"/>
    <lineage>
        <taxon>Bacteria</taxon>
        <taxon>Pseudomonadati</taxon>
        <taxon>Pseudomonadota</taxon>
        <taxon>Gammaproteobacteria</taxon>
        <taxon>Enterobacterales</taxon>
        <taxon>Enterobacteriaceae</taxon>
        <taxon>Franconibacter</taxon>
    </lineage>
</organism>
<keyword evidence="1" id="KW-0175">Coiled coil</keyword>
<evidence type="ECO:0008006" key="4">
    <source>
        <dbReference type="Google" id="ProtNLM"/>
    </source>
</evidence>
<accession>A0A0J8VT94</accession>
<comment type="caution">
    <text evidence="2">The sequence shown here is derived from an EMBL/GenBank/DDBJ whole genome shotgun (WGS) entry which is preliminary data.</text>
</comment>
<dbReference type="PATRIC" id="fig|1656095.3.peg.190"/>
<dbReference type="InterPro" id="IPR010890">
    <property type="entry name" value="PriC"/>
</dbReference>
<feature type="coiled-coil region" evidence="1">
    <location>
        <begin position="115"/>
        <end position="169"/>
    </location>
</feature>
<keyword evidence="3" id="KW-1185">Reference proteome</keyword>
<evidence type="ECO:0000313" key="3">
    <source>
        <dbReference type="Proteomes" id="UP000037315"/>
    </source>
</evidence>
<evidence type="ECO:0000256" key="1">
    <source>
        <dbReference type="SAM" id="Coils"/>
    </source>
</evidence>
<dbReference type="EMBL" id="LFEJ01000003">
    <property type="protein sequence ID" value="KMV36222.1"/>
    <property type="molecule type" value="Genomic_DNA"/>
</dbReference>
<reference evidence="2 3" key="1">
    <citation type="submission" date="2015-06" db="EMBL/GenBank/DDBJ databases">
        <title>Genome sequencing of Cronobacter sp. strain DJ34 isolated from petroleum contaminated sludge of Duliajan Oil Fields, Assam, India.</title>
        <authorList>
            <person name="Pal S."/>
            <person name="Banerjee T.D."/>
            <person name="Roy A."/>
            <person name="Sar P."/>
            <person name="Kazy S.K."/>
        </authorList>
    </citation>
    <scope>NUCLEOTIDE SEQUENCE [LARGE SCALE GENOMIC DNA]</scope>
    <source>
        <strain evidence="2 3">DJ34</strain>
    </source>
</reference>
<sequence>MKTALLLQSLQAHVADLAALLAPLAPHQTLSPRFDRQLFRARGTRIGDYLAEIKAHLTQLEAFVAQNKTEQVAWLAPHLAGQIAALQREAATWPLRRYDSAHLAAGRMNARLLQHQDYERRLLAMKSERERLLATESTLSGQQRLQRELEALDGRLARCRAALMRIEQALSRMTR</sequence>